<name>A0A978V5V1_ZIZJJ</name>
<dbReference type="SUPFAM" id="SSF49599">
    <property type="entry name" value="TRAF domain-like"/>
    <property type="match status" value="2"/>
</dbReference>
<dbReference type="PANTHER" id="PTHR46162:SF40">
    <property type="entry name" value="TRAF-LIKE FAMILY PROTEIN"/>
    <property type="match status" value="1"/>
</dbReference>
<protein>
    <recommendedName>
        <fullName evidence="1">MATH domain-containing protein</fullName>
    </recommendedName>
</protein>
<gene>
    <name evidence="2" type="ORF">FEM48_Zijuj07G0169900</name>
</gene>
<organism evidence="2 3">
    <name type="scientific">Ziziphus jujuba var. spinosa</name>
    <dbReference type="NCBI Taxonomy" id="714518"/>
    <lineage>
        <taxon>Eukaryota</taxon>
        <taxon>Viridiplantae</taxon>
        <taxon>Streptophyta</taxon>
        <taxon>Embryophyta</taxon>
        <taxon>Tracheophyta</taxon>
        <taxon>Spermatophyta</taxon>
        <taxon>Magnoliopsida</taxon>
        <taxon>eudicotyledons</taxon>
        <taxon>Gunneridae</taxon>
        <taxon>Pentapetalae</taxon>
        <taxon>rosids</taxon>
        <taxon>fabids</taxon>
        <taxon>Rosales</taxon>
        <taxon>Rhamnaceae</taxon>
        <taxon>Paliureae</taxon>
        <taxon>Ziziphus</taxon>
    </lineage>
</organism>
<dbReference type="Proteomes" id="UP000813462">
    <property type="component" value="Unassembled WGS sequence"/>
</dbReference>
<dbReference type="EMBL" id="JAEACU010000007">
    <property type="protein sequence ID" value="KAH7522734.1"/>
    <property type="molecule type" value="Genomic_DNA"/>
</dbReference>
<dbReference type="AlphaFoldDB" id="A0A978V5V1"/>
<dbReference type="CDD" id="cd00121">
    <property type="entry name" value="MATH"/>
    <property type="match status" value="2"/>
</dbReference>
<evidence type="ECO:0000259" key="1">
    <source>
        <dbReference type="PROSITE" id="PS50144"/>
    </source>
</evidence>
<dbReference type="InterPro" id="IPR008974">
    <property type="entry name" value="TRAF-like"/>
</dbReference>
<dbReference type="Gene3D" id="2.60.210.10">
    <property type="entry name" value="Apoptosis, Tumor Necrosis Factor Receptor Associated Protein 2, Chain A"/>
    <property type="match status" value="3"/>
</dbReference>
<feature type="domain" description="MATH" evidence="1">
    <location>
        <begin position="132"/>
        <end position="162"/>
    </location>
</feature>
<dbReference type="PROSITE" id="PS50144">
    <property type="entry name" value="MATH"/>
    <property type="match status" value="2"/>
</dbReference>
<dbReference type="InterPro" id="IPR002083">
    <property type="entry name" value="MATH/TRAF_dom"/>
</dbReference>
<evidence type="ECO:0000313" key="3">
    <source>
        <dbReference type="Proteomes" id="UP000813462"/>
    </source>
</evidence>
<comment type="caution">
    <text evidence="2">The sequence shown here is derived from an EMBL/GenBank/DDBJ whole genome shotgun (WGS) entry which is preliminary data.</text>
</comment>
<accession>A0A978V5V1</accession>
<evidence type="ECO:0000313" key="2">
    <source>
        <dbReference type="EMBL" id="KAH7522734.1"/>
    </source>
</evidence>
<feature type="domain" description="MATH" evidence="1">
    <location>
        <begin position="1"/>
        <end position="112"/>
    </location>
</feature>
<dbReference type="PANTHER" id="PTHR46162">
    <property type="entry name" value="TRAF-LIKE FAMILY PROTEIN"/>
    <property type="match status" value="1"/>
</dbReference>
<dbReference type="Pfam" id="PF00917">
    <property type="entry name" value="MATH"/>
    <property type="match status" value="1"/>
</dbReference>
<sequence>MSYNMGTSKMRLSFYPNGDMKNNVKGYISLYLIIAETDSYAPGWEVNVNFKFLVYDQMEDKYLTIQDVNGAVRRFRATKKEWGIAQLLSLERFKDPSCGYLVNDSCEFGVDVVVMNYTGNWESISLVKKPRNGTFTWKIDNFSNLNQATYFSKVFNVEGINWGCATLVSWSDLRDASNGFIVKDTLIVEVVFHVISYSKVSSKTKYDQNGSKVSNLGKQLEVSRCTILLYID</sequence>
<proteinExistence type="predicted"/>
<dbReference type="Pfam" id="PF22486">
    <property type="entry name" value="MATH_2"/>
    <property type="match status" value="1"/>
</dbReference>
<reference evidence="2" key="1">
    <citation type="journal article" date="2021" name="Front. Plant Sci.">
        <title>Chromosome-Scale Genome Assembly for Chinese Sour Jujube and Insights Into Its Genome Evolution and Domestication Signature.</title>
        <authorList>
            <person name="Shen L.-Y."/>
            <person name="Luo H."/>
            <person name="Wang X.-L."/>
            <person name="Wang X.-M."/>
            <person name="Qiu X.-J."/>
            <person name="Liu H."/>
            <person name="Zhou S.-S."/>
            <person name="Jia K.-H."/>
            <person name="Nie S."/>
            <person name="Bao Y.-T."/>
            <person name="Zhang R.-G."/>
            <person name="Yun Q.-Z."/>
            <person name="Chai Y.-H."/>
            <person name="Lu J.-Y."/>
            <person name="Li Y."/>
            <person name="Zhao S.-W."/>
            <person name="Mao J.-F."/>
            <person name="Jia S.-G."/>
            <person name="Mao Y.-M."/>
        </authorList>
    </citation>
    <scope>NUCLEOTIDE SEQUENCE</scope>
    <source>
        <strain evidence="2">AT0</strain>
        <tissue evidence="2">Leaf</tissue>
    </source>
</reference>